<reference evidence="3" key="1">
    <citation type="journal article" date="2017" name="Front. Plant Sci.">
        <title>Climate Clever Clovers: New Paradigm to Reduce the Environmental Footprint of Ruminants by Breeding Low Methanogenic Forages Utilizing Haplotype Variation.</title>
        <authorList>
            <person name="Kaur P."/>
            <person name="Appels R."/>
            <person name="Bayer P.E."/>
            <person name="Keeble-Gagnere G."/>
            <person name="Wang J."/>
            <person name="Hirakawa H."/>
            <person name="Shirasawa K."/>
            <person name="Vercoe P."/>
            <person name="Stefanova K."/>
            <person name="Durmic Z."/>
            <person name="Nichols P."/>
            <person name="Revell C."/>
            <person name="Isobe S.N."/>
            <person name="Edwards D."/>
            <person name="Erskine W."/>
        </authorList>
    </citation>
    <scope>NUCLEOTIDE SEQUENCE [LARGE SCALE GENOMIC DNA]</scope>
    <source>
        <strain evidence="3">cv. Daliak</strain>
    </source>
</reference>
<dbReference type="AlphaFoldDB" id="A0A2Z6LN77"/>
<name>A0A2Z6LN77_TRISU</name>
<gene>
    <name evidence="2" type="ORF">TSUD_240180</name>
</gene>
<evidence type="ECO:0000256" key="1">
    <source>
        <dbReference type="SAM" id="MobiDB-lite"/>
    </source>
</evidence>
<protein>
    <submittedName>
        <fullName evidence="2">Uncharacterized protein</fullName>
    </submittedName>
</protein>
<feature type="compositionally biased region" description="Basic and acidic residues" evidence="1">
    <location>
        <begin position="1"/>
        <end position="30"/>
    </location>
</feature>
<sequence>MVERQQPEKLVERQQPKKMVERQQPEKMVERPQPNEIQQSVKDSYNPVDIDSIPKTVQVWM</sequence>
<dbReference type="EMBL" id="DF973202">
    <property type="protein sequence ID" value="GAU19669.1"/>
    <property type="molecule type" value="Genomic_DNA"/>
</dbReference>
<organism evidence="2 3">
    <name type="scientific">Trifolium subterraneum</name>
    <name type="common">Subterranean clover</name>
    <dbReference type="NCBI Taxonomy" id="3900"/>
    <lineage>
        <taxon>Eukaryota</taxon>
        <taxon>Viridiplantae</taxon>
        <taxon>Streptophyta</taxon>
        <taxon>Embryophyta</taxon>
        <taxon>Tracheophyta</taxon>
        <taxon>Spermatophyta</taxon>
        <taxon>Magnoliopsida</taxon>
        <taxon>eudicotyledons</taxon>
        <taxon>Gunneridae</taxon>
        <taxon>Pentapetalae</taxon>
        <taxon>rosids</taxon>
        <taxon>fabids</taxon>
        <taxon>Fabales</taxon>
        <taxon>Fabaceae</taxon>
        <taxon>Papilionoideae</taxon>
        <taxon>50 kb inversion clade</taxon>
        <taxon>NPAAA clade</taxon>
        <taxon>Hologalegina</taxon>
        <taxon>IRL clade</taxon>
        <taxon>Trifolieae</taxon>
        <taxon>Trifolium</taxon>
    </lineage>
</organism>
<accession>A0A2Z6LN77</accession>
<feature type="region of interest" description="Disordered" evidence="1">
    <location>
        <begin position="1"/>
        <end position="41"/>
    </location>
</feature>
<evidence type="ECO:0000313" key="2">
    <source>
        <dbReference type="EMBL" id="GAU19669.1"/>
    </source>
</evidence>
<proteinExistence type="predicted"/>
<evidence type="ECO:0000313" key="3">
    <source>
        <dbReference type="Proteomes" id="UP000242715"/>
    </source>
</evidence>
<keyword evidence="3" id="KW-1185">Reference proteome</keyword>
<dbReference type="Proteomes" id="UP000242715">
    <property type="component" value="Unassembled WGS sequence"/>
</dbReference>